<evidence type="ECO:0000313" key="2">
    <source>
        <dbReference type="WBParaSite" id="PS1159_v2.g15823.t1"/>
    </source>
</evidence>
<organism evidence="1 2">
    <name type="scientific">Panagrolaimus sp. PS1159</name>
    <dbReference type="NCBI Taxonomy" id="55785"/>
    <lineage>
        <taxon>Eukaryota</taxon>
        <taxon>Metazoa</taxon>
        <taxon>Ecdysozoa</taxon>
        <taxon>Nematoda</taxon>
        <taxon>Chromadorea</taxon>
        <taxon>Rhabditida</taxon>
        <taxon>Tylenchina</taxon>
        <taxon>Panagrolaimomorpha</taxon>
        <taxon>Panagrolaimoidea</taxon>
        <taxon>Panagrolaimidae</taxon>
        <taxon>Panagrolaimus</taxon>
    </lineage>
</organism>
<dbReference type="Proteomes" id="UP000887580">
    <property type="component" value="Unplaced"/>
</dbReference>
<reference evidence="2" key="1">
    <citation type="submission" date="2022-11" db="UniProtKB">
        <authorList>
            <consortium name="WormBaseParasite"/>
        </authorList>
    </citation>
    <scope>IDENTIFICATION</scope>
</reference>
<sequence length="84" mass="9207">MESNHGCISPPVITDDDEMSITSPNSNSNNKSGEPCLVCGIPTNKIHFQVNSCRACAAFFRRSIKLKSPYRCQRSIGSCDVTLK</sequence>
<protein>
    <submittedName>
        <fullName evidence="2">Nuclear receptor domain-containing protein</fullName>
    </submittedName>
</protein>
<accession>A0AC35FBS6</accession>
<proteinExistence type="predicted"/>
<dbReference type="WBParaSite" id="PS1159_v2.g15823.t1">
    <property type="protein sequence ID" value="PS1159_v2.g15823.t1"/>
    <property type="gene ID" value="PS1159_v2.g15823"/>
</dbReference>
<name>A0AC35FBS6_9BILA</name>
<evidence type="ECO:0000313" key="1">
    <source>
        <dbReference type="Proteomes" id="UP000887580"/>
    </source>
</evidence>